<evidence type="ECO:0000256" key="1">
    <source>
        <dbReference type="SAM" id="Phobius"/>
    </source>
</evidence>
<dbReference type="Proteomes" id="UP001565283">
    <property type="component" value="Unassembled WGS sequence"/>
</dbReference>
<keyword evidence="3" id="KW-1185">Reference proteome</keyword>
<organism evidence="2 3">
    <name type="scientific">Lactococcus ileimucosae</name>
    <dbReference type="NCBI Taxonomy" id="2941329"/>
    <lineage>
        <taxon>Bacteria</taxon>
        <taxon>Bacillati</taxon>
        <taxon>Bacillota</taxon>
        <taxon>Bacilli</taxon>
        <taxon>Lactobacillales</taxon>
        <taxon>Streptococcaceae</taxon>
        <taxon>Lactococcus</taxon>
    </lineage>
</organism>
<sequence>MEEKIFENKIVSEIKKLIISDSSLSYGERKTLEKFIIKINQGEPFDDSVGVLLRGLQKIDKSDSIELSSNVKVLFDSLKDKYEIPVAKTGIGVALHPRISNAQWFWMMLFFIVFVFLMFTDKLNFILDFINKYLD</sequence>
<comment type="caution">
    <text evidence="2">The sequence shown here is derived from an EMBL/GenBank/DDBJ whole genome shotgun (WGS) entry which is preliminary data.</text>
</comment>
<reference evidence="2 3" key="1">
    <citation type="submission" date="2024-03" db="EMBL/GenBank/DDBJ databases">
        <title>Mouse gut bacterial collection (mGBC) of GemPharmatech.</title>
        <authorList>
            <person name="He Y."/>
            <person name="Dong L."/>
            <person name="Wu D."/>
            <person name="Gao X."/>
            <person name="Lin Z."/>
        </authorList>
    </citation>
    <scope>NUCLEOTIDE SEQUENCE [LARGE SCALE GENOMIC DNA]</scope>
    <source>
        <strain evidence="2 3">61-15</strain>
    </source>
</reference>
<keyword evidence="1" id="KW-0812">Transmembrane</keyword>
<gene>
    <name evidence="2" type="ORF">AALA52_09075</name>
</gene>
<dbReference type="EMBL" id="JBCLSH010000044">
    <property type="protein sequence ID" value="MEY8444378.1"/>
    <property type="molecule type" value="Genomic_DNA"/>
</dbReference>
<dbReference type="RefSeq" id="WP_369948777.1">
    <property type="nucleotide sequence ID" value="NZ_JBCLSH010000044.1"/>
</dbReference>
<protein>
    <submittedName>
        <fullName evidence="2">Uncharacterized protein</fullName>
    </submittedName>
</protein>
<accession>A0ABV4D7L5</accession>
<evidence type="ECO:0000313" key="2">
    <source>
        <dbReference type="EMBL" id="MEY8444378.1"/>
    </source>
</evidence>
<feature type="transmembrane region" description="Helical" evidence="1">
    <location>
        <begin position="104"/>
        <end position="127"/>
    </location>
</feature>
<evidence type="ECO:0000313" key="3">
    <source>
        <dbReference type="Proteomes" id="UP001565283"/>
    </source>
</evidence>
<keyword evidence="1" id="KW-1133">Transmembrane helix</keyword>
<keyword evidence="1" id="KW-0472">Membrane</keyword>
<name>A0ABV4D7L5_9LACT</name>
<proteinExistence type="predicted"/>